<dbReference type="PIRSF" id="PIRSF018300">
    <property type="entry name" value="DNA_pol_alph_2"/>
    <property type="match status" value="1"/>
</dbReference>
<protein>
    <recommendedName>
        <fullName evidence="3">DNA polymerase alpha subunit B</fullName>
    </recommendedName>
</protein>
<evidence type="ECO:0000313" key="9">
    <source>
        <dbReference type="EMBL" id="WFD23036.1"/>
    </source>
</evidence>
<name>A0AAF0EED7_9BASI</name>
<keyword evidence="9" id="KW-0239">DNA-directed DNA polymerase</keyword>
<dbReference type="PANTHER" id="PTHR23061">
    <property type="entry name" value="DNA POLYMERASE 2 ALPHA 70 KDA SUBUNIT"/>
    <property type="match status" value="1"/>
</dbReference>
<dbReference type="GO" id="GO:0006270">
    <property type="term" value="P:DNA replication initiation"/>
    <property type="evidence" value="ECO:0007669"/>
    <property type="project" value="TreeGrafter"/>
</dbReference>
<proteinExistence type="inferred from homology"/>
<gene>
    <name evidence="9" type="primary">POL12</name>
    <name evidence="9" type="ORF">MEQU1_001720</name>
</gene>
<evidence type="ECO:0000256" key="4">
    <source>
        <dbReference type="ARBA" id="ARBA00022705"/>
    </source>
</evidence>
<evidence type="ECO:0000259" key="7">
    <source>
        <dbReference type="Pfam" id="PF04042"/>
    </source>
</evidence>
<keyword evidence="5" id="KW-0539">Nucleus</keyword>
<evidence type="ECO:0000256" key="2">
    <source>
        <dbReference type="ARBA" id="ARBA00007299"/>
    </source>
</evidence>
<dbReference type="AlphaFoldDB" id="A0AAF0EED7"/>
<comment type="subcellular location">
    <subcellularLocation>
        <location evidence="1">Nucleus</location>
    </subcellularLocation>
</comment>
<feature type="compositionally biased region" description="Polar residues" evidence="6">
    <location>
        <begin position="7"/>
        <end position="18"/>
    </location>
</feature>
<dbReference type="Pfam" id="PF04042">
    <property type="entry name" value="DNA_pol_E_B"/>
    <property type="match status" value="1"/>
</dbReference>
<sequence>MADLTSLLGQPVQSSPANGGNYEVQVKDREWASRLRAAETFNEQMPSTWDDAFLASMPAKTAPRVSLAVSTDLKQWNYRYMFEKKGERSLVLDTRLNTMADVLQQAYGLTADWEDPTIPSQESIYTMGRICLRVDPAKSEGDKAPATKLTPNDLMLETSRMIGNGQRVALSLDPKCRVRYAWTDESASMSSVVGLFPGMMVGLKGRNGSGGRFIAEELLMPPALPHPATSRTELQSHQYHPSKLDGSALRIVAASGPFTSHNDLAFTPWHAFVSHMEQLQPDVLLVMGPFVSANHACVAAGDLDATPTELFRQHIAARLTRLMERSPSTMVILVPSTDDIFHPHCAFPQPFLDKADPGLGLPKRVRCLPNPSVFYVNELAIGVTTVDVLGDLRREELVQRVQPMNASGTPGPKVADPIMRLSRHILGQRSFYPLFPPSSASHVPLDLSHSYLCDLDQVTPDLLLLPSSKFKPFVRVVDSTMMVNPGTLVQPTSDAQPSAFVCVQVDPLPRSAMFRSSDEAEELITHELYSRARIDLVLTSTA</sequence>
<dbReference type="GO" id="GO:0003887">
    <property type="term" value="F:DNA-directed DNA polymerase activity"/>
    <property type="evidence" value="ECO:0007669"/>
    <property type="project" value="UniProtKB-KW"/>
</dbReference>
<evidence type="ECO:0000256" key="1">
    <source>
        <dbReference type="ARBA" id="ARBA00004123"/>
    </source>
</evidence>
<dbReference type="Gene3D" id="3.60.21.60">
    <property type="match status" value="2"/>
</dbReference>
<evidence type="ECO:0000313" key="10">
    <source>
        <dbReference type="Proteomes" id="UP001214415"/>
    </source>
</evidence>
<feature type="domain" description="DNA polymerase alpha subunit B OB" evidence="8">
    <location>
        <begin position="91"/>
        <end position="219"/>
    </location>
</feature>
<dbReference type="GO" id="GO:0005658">
    <property type="term" value="C:alpha DNA polymerase:primase complex"/>
    <property type="evidence" value="ECO:0007669"/>
    <property type="project" value="TreeGrafter"/>
</dbReference>
<feature type="domain" description="DNA polymerase alpha/delta/epsilon subunit B" evidence="7">
    <location>
        <begin position="251"/>
        <end position="474"/>
    </location>
</feature>
<keyword evidence="9" id="KW-0548">Nucleotidyltransferase</keyword>
<dbReference type="EMBL" id="CP119902">
    <property type="protein sequence ID" value="WFD23036.1"/>
    <property type="molecule type" value="Genomic_DNA"/>
</dbReference>
<evidence type="ECO:0000256" key="3">
    <source>
        <dbReference type="ARBA" id="ARBA00018596"/>
    </source>
</evidence>
<reference evidence="9" key="1">
    <citation type="submission" date="2023-03" db="EMBL/GenBank/DDBJ databases">
        <title>Mating type loci evolution in Malassezia.</title>
        <authorList>
            <person name="Coelho M.A."/>
        </authorList>
    </citation>
    <scope>NUCLEOTIDE SEQUENCE</scope>
    <source>
        <strain evidence="9">CBS 12830</strain>
    </source>
</reference>
<comment type="similarity">
    <text evidence="2">Belongs to the DNA polymerase alpha subunit B family.</text>
</comment>
<keyword evidence="10" id="KW-1185">Reference proteome</keyword>
<dbReference type="InterPro" id="IPR016722">
    <property type="entry name" value="DNA_pol_alpha_bsu"/>
</dbReference>
<dbReference type="Proteomes" id="UP001214415">
    <property type="component" value="Chromosome 3"/>
</dbReference>
<dbReference type="InterPro" id="IPR054300">
    <property type="entry name" value="OB_DPOA2"/>
</dbReference>
<accession>A0AAF0EED7</accession>
<dbReference type="PANTHER" id="PTHR23061:SF12">
    <property type="entry name" value="DNA POLYMERASE ALPHA SUBUNIT B"/>
    <property type="match status" value="1"/>
</dbReference>
<dbReference type="InterPro" id="IPR007185">
    <property type="entry name" value="DNA_pol_a/d/e_bsu"/>
</dbReference>
<evidence type="ECO:0000256" key="6">
    <source>
        <dbReference type="SAM" id="MobiDB-lite"/>
    </source>
</evidence>
<keyword evidence="9" id="KW-0808">Transferase</keyword>
<feature type="region of interest" description="Disordered" evidence="6">
    <location>
        <begin position="1"/>
        <end position="21"/>
    </location>
</feature>
<evidence type="ECO:0000259" key="8">
    <source>
        <dbReference type="Pfam" id="PF22062"/>
    </source>
</evidence>
<organism evidence="9 10">
    <name type="scientific">Malassezia equina</name>
    <dbReference type="NCBI Taxonomy" id="1381935"/>
    <lineage>
        <taxon>Eukaryota</taxon>
        <taxon>Fungi</taxon>
        <taxon>Dikarya</taxon>
        <taxon>Basidiomycota</taxon>
        <taxon>Ustilaginomycotina</taxon>
        <taxon>Malasseziomycetes</taxon>
        <taxon>Malasseziales</taxon>
        <taxon>Malasseziaceae</taxon>
        <taxon>Malassezia</taxon>
    </lineage>
</organism>
<dbReference type="GO" id="GO:0003677">
    <property type="term" value="F:DNA binding"/>
    <property type="evidence" value="ECO:0007669"/>
    <property type="project" value="InterPro"/>
</dbReference>
<dbReference type="Pfam" id="PF22062">
    <property type="entry name" value="OB_DPOA2"/>
    <property type="match status" value="1"/>
</dbReference>
<keyword evidence="4" id="KW-0235">DNA replication</keyword>
<evidence type="ECO:0000256" key="5">
    <source>
        <dbReference type="ARBA" id="ARBA00023242"/>
    </source>
</evidence>